<feature type="compositionally biased region" description="Basic and acidic residues" evidence="11">
    <location>
        <begin position="81"/>
        <end position="112"/>
    </location>
</feature>
<accession>A0A9W6HZ83</accession>
<evidence type="ECO:0000313" key="14">
    <source>
        <dbReference type="EMBL" id="GLK08782.1"/>
    </source>
</evidence>
<keyword evidence="5 12" id="KW-1133">Transmembrane helix</keyword>
<evidence type="ECO:0000256" key="11">
    <source>
        <dbReference type="SAM" id="MobiDB-lite"/>
    </source>
</evidence>
<dbReference type="RefSeq" id="WP_271217268.1">
    <property type="nucleotide sequence ID" value="NZ_BAAAVD010000003.1"/>
</dbReference>
<keyword evidence="7 12" id="KW-0472">Membrane</keyword>
<keyword evidence="15" id="KW-1185">Reference proteome</keyword>
<dbReference type="PANTHER" id="PTHR37461:SF1">
    <property type="entry name" value="ANTI-SIGMA-K FACTOR RSKA"/>
    <property type="match status" value="1"/>
</dbReference>
<dbReference type="AlphaFoldDB" id="A0A9W6HZ83"/>
<proteinExistence type="predicted"/>
<dbReference type="GO" id="GO:0006417">
    <property type="term" value="P:regulation of translation"/>
    <property type="evidence" value="ECO:0007669"/>
    <property type="project" value="TreeGrafter"/>
</dbReference>
<keyword evidence="4 12" id="KW-0812">Transmembrane</keyword>
<dbReference type="Proteomes" id="UP001143474">
    <property type="component" value="Unassembled WGS sequence"/>
</dbReference>
<evidence type="ECO:0000256" key="1">
    <source>
        <dbReference type="ARBA" id="ARBA00004167"/>
    </source>
</evidence>
<dbReference type="PANTHER" id="PTHR37461">
    <property type="entry name" value="ANTI-SIGMA-K FACTOR RSKA"/>
    <property type="match status" value="1"/>
</dbReference>
<evidence type="ECO:0000313" key="15">
    <source>
        <dbReference type="Proteomes" id="UP001143474"/>
    </source>
</evidence>
<evidence type="ECO:0000256" key="7">
    <source>
        <dbReference type="ARBA" id="ARBA00023136"/>
    </source>
</evidence>
<dbReference type="Pfam" id="PF10099">
    <property type="entry name" value="RskA_C"/>
    <property type="match status" value="1"/>
</dbReference>
<name>A0A9W6HZ83_9ACTN</name>
<feature type="domain" description="Anti-sigma K factor RskA C-terminal" evidence="13">
    <location>
        <begin position="138"/>
        <end position="270"/>
    </location>
</feature>
<gene>
    <name evidence="14" type="ORF">GCM10017600_21870</name>
</gene>
<evidence type="ECO:0000256" key="9">
    <source>
        <dbReference type="ARBA" id="ARBA00029829"/>
    </source>
</evidence>
<dbReference type="EMBL" id="BSEV01000003">
    <property type="protein sequence ID" value="GLK08782.1"/>
    <property type="molecule type" value="Genomic_DNA"/>
</dbReference>
<evidence type="ECO:0000256" key="3">
    <source>
        <dbReference type="ARBA" id="ARBA00022475"/>
    </source>
</evidence>
<feature type="region of interest" description="Disordered" evidence="11">
    <location>
        <begin position="77"/>
        <end position="124"/>
    </location>
</feature>
<feature type="transmembrane region" description="Helical" evidence="12">
    <location>
        <begin position="133"/>
        <end position="153"/>
    </location>
</feature>
<reference evidence="14" key="2">
    <citation type="submission" date="2023-01" db="EMBL/GenBank/DDBJ databases">
        <authorList>
            <person name="Sun Q."/>
            <person name="Evtushenko L."/>
        </authorList>
    </citation>
    <scope>NUCLEOTIDE SEQUENCE</scope>
    <source>
        <strain evidence="14">VKM Ac-2007</strain>
    </source>
</reference>
<protein>
    <recommendedName>
        <fullName evidence="10">Regulator of SigK</fullName>
    </recommendedName>
    <alternativeName>
        <fullName evidence="9">Sigma-K anti-sigma factor RskA</fullName>
    </alternativeName>
</protein>
<dbReference type="InterPro" id="IPR051474">
    <property type="entry name" value="Anti-sigma-K/W_factor"/>
</dbReference>
<dbReference type="GO" id="GO:0016989">
    <property type="term" value="F:sigma factor antagonist activity"/>
    <property type="evidence" value="ECO:0007669"/>
    <property type="project" value="TreeGrafter"/>
</dbReference>
<dbReference type="InterPro" id="IPR041916">
    <property type="entry name" value="Anti_sigma_zinc_sf"/>
</dbReference>
<reference evidence="14" key="1">
    <citation type="journal article" date="2014" name="Int. J. Syst. Evol. Microbiol.">
        <title>Complete genome sequence of Corynebacterium casei LMG S-19264T (=DSM 44701T), isolated from a smear-ripened cheese.</title>
        <authorList>
            <consortium name="US DOE Joint Genome Institute (JGI-PGF)"/>
            <person name="Walter F."/>
            <person name="Albersmeier A."/>
            <person name="Kalinowski J."/>
            <person name="Ruckert C."/>
        </authorList>
    </citation>
    <scope>NUCLEOTIDE SEQUENCE</scope>
    <source>
        <strain evidence="14">VKM Ac-2007</strain>
    </source>
</reference>
<comment type="subcellular location">
    <subcellularLocation>
        <location evidence="2">Cell membrane</location>
    </subcellularLocation>
    <subcellularLocation>
        <location evidence="1">Membrane</location>
        <topology evidence="1">Single-pass membrane protein</topology>
    </subcellularLocation>
</comment>
<evidence type="ECO:0000256" key="4">
    <source>
        <dbReference type="ARBA" id="ARBA00022692"/>
    </source>
</evidence>
<evidence type="ECO:0000256" key="2">
    <source>
        <dbReference type="ARBA" id="ARBA00004236"/>
    </source>
</evidence>
<keyword evidence="6" id="KW-0805">Transcription regulation</keyword>
<evidence type="ECO:0000259" key="13">
    <source>
        <dbReference type="Pfam" id="PF10099"/>
    </source>
</evidence>
<keyword evidence="3" id="KW-1003">Cell membrane</keyword>
<evidence type="ECO:0000256" key="6">
    <source>
        <dbReference type="ARBA" id="ARBA00023015"/>
    </source>
</evidence>
<evidence type="ECO:0000256" key="8">
    <source>
        <dbReference type="ARBA" id="ARBA00023163"/>
    </source>
</evidence>
<comment type="caution">
    <text evidence="14">The sequence shown here is derived from an EMBL/GenBank/DDBJ whole genome shotgun (WGS) entry which is preliminary data.</text>
</comment>
<dbReference type="Gene3D" id="1.10.10.1320">
    <property type="entry name" value="Anti-sigma factor, zinc-finger domain"/>
    <property type="match status" value="1"/>
</dbReference>
<dbReference type="GO" id="GO:0005886">
    <property type="term" value="C:plasma membrane"/>
    <property type="evidence" value="ECO:0007669"/>
    <property type="project" value="UniProtKB-SubCell"/>
</dbReference>
<evidence type="ECO:0000256" key="12">
    <source>
        <dbReference type="SAM" id="Phobius"/>
    </source>
</evidence>
<evidence type="ECO:0000256" key="10">
    <source>
        <dbReference type="ARBA" id="ARBA00030803"/>
    </source>
</evidence>
<sequence>MNEDLHTLSGAYALHALPEHDVVFFEDHMARCESCAVEVRGLSETAARLGVAAAEAPPAALRARVMARIAEVRQEPPLLDRTVEEPLPKGRRTGDRRTDVPPSGEHDAEGRRAGPPPGDVVPLRARPPWRRRVAIGLVAAASAAAVAMGAIAVDAVRDRDELRQAVTVIAASDAKTVRYPVSSGGVCTMVLSPSQGRMVVTTRGLPPLPDSRVYEVWLMGPDGARPAGLLEQAEGDVTTPLLTTPLRGDQRVGLTVEPAGGSDRPTTTPIMVADLPSV</sequence>
<keyword evidence="8" id="KW-0804">Transcription</keyword>
<evidence type="ECO:0000256" key="5">
    <source>
        <dbReference type="ARBA" id="ARBA00022989"/>
    </source>
</evidence>
<organism evidence="14 15">
    <name type="scientific">Streptosporangium carneum</name>
    <dbReference type="NCBI Taxonomy" id="47481"/>
    <lineage>
        <taxon>Bacteria</taxon>
        <taxon>Bacillati</taxon>
        <taxon>Actinomycetota</taxon>
        <taxon>Actinomycetes</taxon>
        <taxon>Streptosporangiales</taxon>
        <taxon>Streptosporangiaceae</taxon>
        <taxon>Streptosporangium</taxon>
    </lineage>
</organism>
<dbReference type="InterPro" id="IPR018764">
    <property type="entry name" value="RskA_C"/>
</dbReference>